<dbReference type="Proteomes" id="UP001499930">
    <property type="component" value="Unassembled WGS sequence"/>
</dbReference>
<accession>A0ABN3Y047</accession>
<dbReference type="InterPro" id="IPR036390">
    <property type="entry name" value="WH_DNA-bd_sf"/>
</dbReference>
<feature type="domain" description="Transcription regulator PadR N-terminal" evidence="2">
    <location>
        <begin position="8"/>
        <end position="84"/>
    </location>
</feature>
<dbReference type="InterPro" id="IPR036388">
    <property type="entry name" value="WH-like_DNA-bd_sf"/>
</dbReference>
<evidence type="ECO:0000256" key="1">
    <source>
        <dbReference type="SAM" id="MobiDB-lite"/>
    </source>
</evidence>
<dbReference type="RefSeq" id="WP_344896647.1">
    <property type="nucleotide sequence ID" value="NZ_BAAAWD010000009.1"/>
</dbReference>
<dbReference type="Pfam" id="PF03551">
    <property type="entry name" value="PadR"/>
    <property type="match status" value="1"/>
</dbReference>
<feature type="compositionally biased region" description="Basic and acidic residues" evidence="1">
    <location>
        <begin position="212"/>
        <end position="224"/>
    </location>
</feature>
<dbReference type="EMBL" id="BAAAWD010000009">
    <property type="protein sequence ID" value="GAA3011406.1"/>
    <property type="molecule type" value="Genomic_DNA"/>
</dbReference>
<dbReference type="PANTHER" id="PTHR43252">
    <property type="entry name" value="TRANSCRIPTIONAL REGULATOR YQJI"/>
    <property type="match status" value="1"/>
</dbReference>
<reference evidence="3 4" key="1">
    <citation type="journal article" date="2019" name="Int. J. Syst. Evol. Microbiol.">
        <title>The Global Catalogue of Microorganisms (GCM) 10K type strain sequencing project: providing services to taxonomists for standard genome sequencing and annotation.</title>
        <authorList>
            <consortium name="The Broad Institute Genomics Platform"/>
            <consortium name="The Broad Institute Genome Sequencing Center for Infectious Disease"/>
            <person name="Wu L."/>
            <person name="Ma J."/>
        </authorList>
    </citation>
    <scope>NUCLEOTIDE SEQUENCE [LARGE SCALE GENOMIC DNA]</scope>
    <source>
        <strain evidence="3 4">JCM 3106</strain>
    </source>
</reference>
<dbReference type="InterPro" id="IPR005149">
    <property type="entry name" value="Tscrpt_reg_PadR_N"/>
</dbReference>
<dbReference type="Gene3D" id="1.10.10.10">
    <property type="entry name" value="Winged helix-like DNA-binding domain superfamily/Winged helix DNA-binding domain"/>
    <property type="match status" value="1"/>
</dbReference>
<sequence length="224" mass="24494">MSSTRLFILGALARRGPMHGYQIRQSAQQDRTELWTDIKVGSLYGALHRLEAEGVIETVRTEQQGNLPARTVYAITEDGALELESLREAALQDTRLRPDPVDLALQLSSDMGEKRLRAVIEDRLRRLTAELQSWERLREAAAPHLRGLEPLGFDHTLVRLRAEISWHDSLLEELPALLGTDRTPKTSGTSGTSGTSRASGAPPGGDPGPPHGDPRPSTGDRDGA</sequence>
<comment type="caution">
    <text evidence="3">The sequence shown here is derived from an EMBL/GenBank/DDBJ whole genome shotgun (WGS) entry which is preliminary data.</text>
</comment>
<evidence type="ECO:0000313" key="4">
    <source>
        <dbReference type="Proteomes" id="UP001499930"/>
    </source>
</evidence>
<keyword evidence="4" id="KW-1185">Reference proteome</keyword>
<evidence type="ECO:0000259" key="2">
    <source>
        <dbReference type="Pfam" id="PF03551"/>
    </source>
</evidence>
<evidence type="ECO:0000313" key="3">
    <source>
        <dbReference type="EMBL" id="GAA3011406.1"/>
    </source>
</evidence>
<dbReference type="SUPFAM" id="SSF46785">
    <property type="entry name" value="Winged helix' DNA-binding domain"/>
    <property type="match status" value="1"/>
</dbReference>
<gene>
    <name evidence="3" type="ORF">GCM10017559_37640</name>
</gene>
<name>A0ABN3Y047_9ACTN</name>
<protein>
    <submittedName>
        <fullName evidence="3">PadR family transcriptional regulator</fullName>
    </submittedName>
</protein>
<feature type="region of interest" description="Disordered" evidence="1">
    <location>
        <begin position="177"/>
        <end position="224"/>
    </location>
</feature>
<feature type="compositionally biased region" description="Low complexity" evidence="1">
    <location>
        <begin position="186"/>
        <end position="201"/>
    </location>
</feature>
<organism evidence="3 4">
    <name type="scientific">Streptosporangium longisporum</name>
    <dbReference type="NCBI Taxonomy" id="46187"/>
    <lineage>
        <taxon>Bacteria</taxon>
        <taxon>Bacillati</taxon>
        <taxon>Actinomycetota</taxon>
        <taxon>Actinomycetes</taxon>
        <taxon>Streptosporangiales</taxon>
        <taxon>Streptosporangiaceae</taxon>
        <taxon>Streptosporangium</taxon>
    </lineage>
</organism>
<dbReference type="PANTHER" id="PTHR43252:SF7">
    <property type="entry name" value="TRANSCRIPTIONAL REGULATOR YQJI"/>
    <property type="match status" value="1"/>
</dbReference>
<proteinExistence type="predicted"/>